<accession>A0AAD4XKM4</accession>
<evidence type="ECO:0008006" key="5">
    <source>
        <dbReference type="Google" id="ProtNLM"/>
    </source>
</evidence>
<dbReference type="PANTHER" id="PTHR47926">
    <property type="entry name" value="PENTATRICOPEPTIDE REPEAT-CONTAINING PROTEIN"/>
    <property type="match status" value="1"/>
</dbReference>
<comment type="caution">
    <text evidence="3">The sequence shown here is derived from an EMBL/GenBank/DDBJ whole genome shotgun (WGS) entry which is preliminary data.</text>
</comment>
<dbReference type="Pfam" id="PF01535">
    <property type="entry name" value="PPR"/>
    <property type="match status" value="1"/>
</dbReference>
<proteinExistence type="predicted"/>
<protein>
    <recommendedName>
        <fullName evidence="5">Pentatricopeptide repeat-containing protein</fullName>
    </recommendedName>
</protein>
<keyword evidence="1" id="KW-0677">Repeat</keyword>
<dbReference type="PROSITE" id="PS51375">
    <property type="entry name" value="PPR"/>
    <property type="match status" value="1"/>
</dbReference>
<organism evidence="3 4">
    <name type="scientific">Papaver atlanticum</name>
    <dbReference type="NCBI Taxonomy" id="357466"/>
    <lineage>
        <taxon>Eukaryota</taxon>
        <taxon>Viridiplantae</taxon>
        <taxon>Streptophyta</taxon>
        <taxon>Embryophyta</taxon>
        <taxon>Tracheophyta</taxon>
        <taxon>Spermatophyta</taxon>
        <taxon>Magnoliopsida</taxon>
        <taxon>Ranunculales</taxon>
        <taxon>Papaveraceae</taxon>
        <taxon>Papaveroideae</taxon>
        <taxon>Papaver</taxon>
    </lineage>
</organism>
<name>A0AAD4XKM4_9MAGN</name>
<dbReference type="InterPro" id="IPR046960">
    <property type="entry name" value="PPR_At4g14850-like_plant"/>
</dbReference>
<dbReference type="GO" id="GO:0009451">
    <property type="term" value="P:RNA modification"/>
    <property type="evidence" value="ECO:0007669"/>
    <property type="project" value="InterPro"/>
</dbReference>
<dbReference type="InterPro" id="IPR011990">
    <property type="entry name" value="TPR-like_helical_dom_sf"/>
</dbReference>
<gene>
    <name evidence="3" type="ORF">MKW98_026924</name>
</gene>
<dbReference type="AlphaFoldDB" id="A0AAD4XKM4"/>
<dbReference type="Proteomes" id="UP001202328">
    <property type="component" value="Unassembled WGS sequence"/>
</dbReference>
<dbReference type="Gene3D" id="1.25.40.10">
    <property type="entry name" value="Tetratricopeptide repeat domain"/>
    <property type="match status" value="1"/>
</dbReference>
<dbReference type="NCBIfam" id="TIGR00756">
    <property type="entry name" value="PPR"/>
    <property type="match status" value="1"/>
</dbReference>
<dbReference type="Pfam" id="PF13812">
    <property type="entry name" value="PPR_3"/>
    <property type="match status" value="1"/>
</dbReference>
<evidence type="ECO:0000313" key="4">
    <source>
        <dbReference type="Proteomes" id="UP001202328"/>
    </source>
</evidence>
<evidence type="ECO:0000256" key="2">
    <source>
        <dbReference type="PROSITE-ProRule" id="PRU00708"/>
    </source>
</evidence>
<evidence type="ECO:0000256" key="1">
    <source>
        <dbReference type="ARBA" id="ARBA00022737"/>
    </source>
</evidence>
<feature type="repeat" description="PPR" evidence="2">
    <location>
        <begin position="81"/>
        <end position="115"/>
    </location>
</feature>
<dbReference type="GO" id="GO:0003723">
    <property type="term" value="F:RNA binding"/>
    <property type="evidence" value="ECO:0007669"/>
    <property type="project" value="InterPro"/>
</dbReference>
<sequence>MKLFYSMLSTNVEPNEVTMITILSACSLMGNLSLGRSIHGYIEKNNVKRTLNLVNASVDMYVKCGSLTTATDVFNKMEAKDVFSWTSMISGYAKDGNLNLARKFFDDTRERNELSQTH</sequence>
<evidence type="ECO:0000313" key="3">
    <source>
        <dbReference type="EMBL" id="KAI3923331.1"/>
    </source>
</evidence>
<keyword evidence="4" id="KW-1185">Reference proteome</keyword>
<dbReference type="EMBL" id="JAJJMB010008487">
    <property type="protein sequence ID" value="KAI3923331.1"/>
    <property type="molecule type" value="Genomic_DNA"/>
</dbReference>
<dbReference type="InterPro" id="IPR002885">
    <property type="entry name" value="PPR_rpt"/>
</dbReference>
<reference evidence="3" key="1">
    <citation type="submission" date="2022-04" db="EMBL/GenBank/DDBJ databases">
        <title>A functionally conserved STORR gene fusion in Papaver species that diverged 16.8 million years ago.</title>
        <authorList>
            <person name="Catania T."/>
        </authorList>
    </citation>
    <scope>NUCLEOTIDE SEQUENCE</scope>
    <source>
        <strain evidence="3">S-188037</strain>
    </source>
</reference>